<name>A0A4R2NS91_9FLAO</name>
<evidence type="ECO:0000313" key="2">
    <source>
        <dbReference type="Proteomes" id="UP000294564"/>
    </source>
</evidence>
<evidence type="ECO:0000313" key="1">
    <source>
        <dbReference type="EMBL" id="TCP24401.1"/>
    </source>
</evidence>
<gene>
    <name evidence="1" type="ORF">EV195_106209</name>
</gene>
<accession>A0A4R2NS91</accession>
<dbReference type="AlphaFoldDB" id="A0A4R2NS91"/>
<comment type="caution">
    <text evidence="1">The sequence shown here is derived from an EMBL/GenBank/DDBJ whole genome shotgun (WGS) entry which is preliminary data.</text>
</comment>
<proteinExistence type="predicted"/>
<organism evidence="1 2">
    <name type="scientific">Tenacibaculum skagerrakense</name>
    <dbReference type="NCBI Taxonomy" id="186571"/>
    <lineage>
        <taxon>Bacteria</taxon>
        <taxon>Pseudomonadati</taxon>
        <taxon>Bacteroidota</taxon>
        <taxon>Flavobacteriia</taxon>
        <taxon>Flavobacteriales</taxon>
        <taxon>Flavobacteriaceae</taxon>
        <taxon>Tenacibaculum</taxon>
    </lineage>
</organism>
<dbReference type="Proteomes" id="UP000294564">
    <property type="component" value="Unassembled WGS sequence"/>
</dbReference>
<sequence>MSKDVVTINNFKLQIMNLLKKTAVLLLMSAIVFLQSCSGCDNENPTAKVSNLGTDEVSVQVKTTGGNTENLNNIAPNGTSATTSYAPGEITYTIVLKGGEELVEVVTLDYCEDYTITVNSDNTISTTSNPRD</sequence>
<reference evidence="1 2" key="1">
    <citation type="submission" date="2019-03" db="EMBL/GenBank/DDBJ databases">
        <title>Genomic Encyclopedia of Type Strains, Phase IV (KMG-IV): sequencing the most valuable type-strain genomes for metagenomic binning, comparative biology and taxonomic classification.</title>
        <authorList>
            <person name="Goeker M."/>
        </authorList>
    </citation>
    <scope>NUCLEOTIDE SEQUENCE [LARGE SCALE GENOMIC DNA]</scope>
    <source>
        <strain evidence="1 2">DSM 14836</strain>
    </source>
</reference>
<protein>
    <submittedName>
        <fullName evidence="1">Uncharacterized protein</fullName>
    </submittedName>
</protein>
<keyword evidence="2" id="KW-1185">Reference proteome</keyword>
<dbReference type="EMBL" id="SLXM01000006">
    <property type="protein sequence ID" value="TCP24401.1"/>
    <property type="molecule type" value="Genomic_DNA"/>
</dbReference>